<evidence type="ECO:0000313" key="3">
    <source>
        <dbReference type="Proteomes" id="UP000558488"/>
    </source>
</evidence>
<evidence type="ECO:0000256" key="1">
    <source>
        <dbReference type="SAM" id="SignalP"/>
    </source>
</evidence>
<feature type="signal peptide" evidence="1">
    <location>
        <begin position="1"/>
        <end position="21"/>
    </location>
</feature>
<reference evidence="2 3" key="1">
    <citation type="journal article" date="2020" name="Nature">
        <title>Six reference-quality genomes reveal evolution of bat adaptations.</title>
        <authorList>
            <person name="Jebb D."/>
            <person name="Huang Z."/>
            <person name="Pippel M."/>
            <person name="Hughes G.M."/>
            <person name="Lavrichenko K."/>
            <person name="Devanna P."/>
            <person name="Winkler S."/>
            <person name="Jermiin L.S."/>
            <person name="Skirmuntt E.C."/>
            <person name="Katzourakis A."/>
            <person name="Burkitt-Gray L."/>
            <person name="Ray D.A."/>
            <person name="Sullivan K.A.M."/>
            <person name="Roscito J.G."/>
            <person name="Kirilenko B.M."/>
            <person name="Davalos L.M."/>
            <person name="Corthals A.P."/>
            <person name="Power M.L."/>
            <person name="Jones G."/>
            <person name="Ransome R.D."/>
            <person name="Dechmann D.K.N."/>
            <person name="Locatelli A.G."/>
            <person name="Puechmaille S.J."/>
            <person name="Fedrigo O."/>
            <person name="Jarvis E.D."/>
            <person name="Hiller M."/>
            <person name="Vernes S.C."/>
            <person name="Myers E.W."/>
            <person name="Teeling E.C."/>
        </authorList>
    </citation>
    <scope>NUCLEOTIDE SEQUENCE [LARGE SCALE GENOMIC DNA]</scope>
    <source>
        <strain evidence="2">MPipKuh1</strain>
        <tissue evidence="2">Flight muscle</tissue>
    </source>
</reference>
<protein>
    <recommendedName>
        <fullName evidence="4">Secreted protein</fullName>
    </recommendedName>
</protein>
<dbReference type="EMBL" id="JACAGB010000010">
    <property type="protein sequence ID" value="KAF6338236.1"/>
    <property type="molecule type" value="Genomic_DNA"/>
</dbReference>
<evidence type="ECO:0000313" key="2">
    <source>
        <dbReference type="EMBL" id="KAF6338236.1"/>
    </source>
</evidence>
<keyword evidence="1" id="KW-0732">Signal</keyword>
<feature type="chain" id="PRO_5029609867" description="Secreted protein" evidence="1">
    <location>
        <begin position="22"/>
        <end position="142"/>
    </location>
</feature>
<keyword evidence="3" id="KW-1185">Reference proteome</keyword>
<dbReference type="Proteomes" id="UP000558488">
    <property type="component" value="Unassembled WGS sequence"/>
</dbReference>
<sequence length="142" mass="16685">MWFLVQIKILVCIWNLKSVIRNETPLLKPPLVRRNSKVTGEVRAICSLKMRLLNALFKSYKRTCKLGVILAKLGDSYYFRKQKRKKKIFEICLYLLSMKKCVARSVETSPKVSLMWGKERDTRQSYKEDHSLSKLRNVVTCI</sequence>
<proteinExistence type="predicted"/>
<organism evidence="2 3">
    <name type="scientific">Pipistrellus kuhlii</name>
    <name type="common">Kuhl's pipistrelle</name>
    <dbReference type="NCBI Taxonomy" id="59472"/>
    <lineage>
        <taxon>Eukaryota</taxon>
        <taxon>Metazoa</taxon>
        <taxon>Chordata</taxon>
        <taxon>Craniata</taxon>
        <taxon>Vertebrata</taxon>
        <taxon>Euteleostomi</taxon>
        <taxon>Mammalia</taxon>
        <taxon>Eutheria</taxon>
        <taxon>Laurasiatheria</taxon>
        <taxon>Chiroptera</taxon>
        <taxon>Yangochiroptera</taxon>
        <taxon>Vespertilionidae</taxon>
        <taxon>Pipistrellus</taxon>
    </lineage>
</organism>
<evidence type="ECO:0008006" key="4">
    <source>
        <dbReference type="Google" id="ProtNLM"/>
    </source>
</evidence>
<dbReference type="AlphaFoldDB" id="A0A7J7WLW2"/>
<accession>A0A7J7WLW2</accession>
<gene>
    <name evidence="2" type="ORF">mPipKuh1_007961</name>
</gene>
<comment type="caution">
    <text evidence="2">The sequence shown here is derived from an EMBL/GenBank/DDBJ whole genome shotgun (WGS) entry which is preliminary data.</text>
</comment>
<name>A0A7J7WLW2_PIPKU</name>